<dbReference type="GO" id="GO:0004788">
    <property type="term" value="F:thiamine diphosphokinase activity"/>
    <property type="evidence" value="ECO:0007669"/>
    <property type="project" value="UniProtKB-UniRule"/>
</dbReference>
<reference evidence="7 8" key="1">
    <citation type="submission" date="2016-10" db="EMBL/GenBank/DDBJ databases">
        <authorList>
            <person name="de Groot N.N."/>
        </authorList>
    </citation>
    <scope>NUCLEOTIDE SEQUENCE [LARGE SCALE GENOMIC DNA]</scope>
    <source>
        <strain evidence="7 8">CGMCC 1.8894</strain>
    </source>
</reference>
<dbReference type="PANTHER" id="PTHR41299">
    <property type="entry name" value="THIAMINE PYROPHOSPHOKINASE"/>
    <property type="match status" value="1"/>
</dbReference>
<dbReference type="GO" id="GO:0005524">
    <property type="term" value="F:ATP binding"/>
    <property type="evidence" value="ECO:0007669"/>
    <property type="project" value="UniProtKB-KW"/>
</dbReference>
<dbReference type="SUPFAM" id="SSF63862">
    <property type="entry name" value="Thiamin pyrophosphokinase, substrate-binding domain"/>
    <property type="match status" value="1"/>
</dbReference>
<dbReference type="InterPro" id="IPR036759">
    <property type="entry name" value="TPK_catalytic_sf"/>
</dbReference>
<sequence length="224" mass="23267">MTQIVQSNTGVTLIGGGETDAETLHDALRFAPEVVAADGGADVALRFGLRPRAVIGDFDSISAAAKAALPEGALFPIAEQDSTDFSKCLRSVAAPFILAVGFTGARLDHTLAAFNTLALHPGRRVIVLGGPDLCFLAPPALALNLAVGSRFSLFPMAAVSGHSRGLRWEIGGLRFAPDGISGTSNEVAAESVEVTFERPGMLVILPRVALPTVLDALRAAPGWE</sequence>
<dbReference type="InterPro" id="IPR007371">
    <property type="entry name" value="TPK_catalytic"/>
</dbReference>
<feature type="domain" description="Thiamin pyrophosphokinase catalytic" evidence="6">
    <location>
        <begin position="30"/>
        <end position="120"/>
    </location>
</feature>
<accession>A0A1H2SEV5</accession>
<evidence type="ECO:0000256" key="4">
    <source>
        <dbReference type="ARBA" id="ARBA00022840"/>
    </source>
</evidence>
<dbReference type="Gene3D" id="3.40.50.10240">
    <property type="entry name" value="Thiamin pyrophosphokinase, catalytic domain"/>
    <property type="match status" value="1"/>
</dbReference>
<evidence type="ECO:0000313" key="8">
    <source>
        <dbReference type="Proteomes" id="UP000198539"/>
    </source>
</evidence>
<dbReference type="AlphaFoldDB" id="A0A1H2SEV5"/>
<protein>
    <recommendedName>
        <fullName evidence="5">Thiamine diphosphokinase</fullName>
        <ecNumber evidence="5">2.7.6.2</ecNumber>
    </recommendedName>
</protein>
<evidence type="ECO:0000256" key="5">
    <source>
        <dbReference type="NCBIfam" id="TIGR01378"/>
    </source>
</evidence>
<dbReference type="GO" id="GO:0009229">
    <property type="term" value="P:thiamine diphosphate biosynthetic process"/>
    <property type="evidence" value="ECO:0007669"/>
    <property type="project" value="InterPro"/>
</dbReference>
<dbReference type="EMBL" id="FNOM01000001">
    <property type="protein sequence ID" value="SDW30095.1"/>
    <property type="molecule type" value="Genomic_DNA"/>
</dbReference>
<evidence type="ECO:0000256" key="1">
    <source>
        <dbReference type="ARBA" id="ARBA00022679"/>
    </source>
</evidence>
<dbReference type="RefSeq" id="WP_092885147.1">
    <property type="nucleotide sequence ID" value="NZ_CP061498.1"/>
</dbReference>
<dbReference type="InterPro" id="IPR006282">
    <property type="entry name" value="Thi_PPkinase"/>
</dbReference>
<proteinExistence type="predicted"/>
<dbReference type="GO" id="GO:0030975">
    <property type="term" value="F:thiamine binding"/>
    <property type="evidence" value="ECO:0007669"/>
    <property type="project" value="InterPro"/>
</dbReference>
<dbReference type="Pfam" id="PF04263">
    <property type="entry name" value="TPK_catalytic"/>
    <property type="match status" value="1"/>
</dbReference>
<dbReference type="OrthoDB" id="7057856at2"/>
<dbReference type="SUPFAM" id="SSF63999">
    <property type="entry name" value="Thiamin pyrophosphokinase, catalytic domain"/>
    <property type="match status" value="1"/>
</dbReference>
<name>A0A1H2SEV5_9RHOB</name>
<keyword evidence="8" id="KW-1185">Reference proteome</keyword>
<dbReference type="GO" id="GO:0016301">
    <property type="term" value="F:kinase activity"/>
    <property type="evidence" value="ECO:0007669"/>
    <property type="project" value="UniProtKB-KW"/>
</dbReference>
<dbReference type="STRING" id="564137.SAMN04488238_101585"/>
<keyword evidence="2" id="KW-0547">Nucleotide-binding</keyword>
<evidence type="ECO:0000256" key="3">
    <source>
        <dbReference type="ARBA" id="ARBA00022777"/>
    </source>
</evidence>
<keyword evidence="1" id="KW-0808">Transferase</keyword>
<dbReference type="GO" id="GO:0006772">
    <property type="term" value="P:thiamine metabolic process"/>
    <property type="evidence" value="ECO:0007669"/>
    <property type="project" value="UniProtKB-UniRule"/>
</dbReference>
<gene>
    <name evidence="7" type="ORF">SAMN04488238_101585</name>
</gene>
<evidence type="ECO:0000256" key="2">
    <source>
        <dbReference type="ARBA" id="ARBA00022741"/>
    </source>
</evidence>
<evidence type="ECO:0000259" key="6">
    <source>
        <dbReference type="Pfam" id="PF04263"/>
    </source>
</evidence>
<dbReference type="InterPro" id="IPR053149">
    <property type="entry name" value="TPK"/>
</dbReference>
<dbReference type="PANTHER" id="PTHR41299:SF1">
    <property type="entry name" value="THIAMINE PYROPHOSPHOKINASE"/>
    <property type="match status" value="1"/>
</dbReference>
<dbReference type="InterPro" id="IPR036371">
    <property type="entry name" value="TPK_B1-bd_sf"/>
</dbReference>
<evidence type="ECO:0000313" key="7">
    <source>
        <dbReference type="EMBL" id="SDW30095.1"/>
    </source>
</evidence>
<dbReference type="NCBIfam" id="TIGR01378">
    <property type="entry name" value="thi_PPkinase"/>
    <property type="match status" value="1"/>
</dbReference>
<keyword evidence="3 7" id="KW-0418">Kinase</keyword>
<dbReference type="EC" id="2.7.6.2" evidence="5"/>
<dbReference type="Proteomes" id="UP000198539">
    <property type="component" value="Unassembled WGS sequence"/>
</dbReference>
<organism evidence="7 8">
    <name type="scientific">Roseicitreum antarcticum</name>
    <dbReference type="NCBI Taxonomy" id="564137"/>
    <lineage>
        <taxon>Bacteria</taxon>
        <taxon>Pseudomonadati</taxon>
        <taxon>Pseudomonadota</taxon>
        <taxon>Alphaproteobacteria</taxon>
        <taxon>Rhodobacterales</taxon>
        <taxon>Paracoccaceae</taxon>
        <taxon>Roseicitreum</taxon>
    </lineage>
</organism>
<keyword evidence="4" id="KW-0067">ATP-binding</keyword>
<dbReference type="CDD" id="cd07995">
    <property type="entry name" value="TPK"/>
    <property type="match status" value="1"/>
</dbReference>